<gene>
    <name evidence="1" type="ORF">RRG08_048591</name>
</gene>
<evidence type="ECO:0000313" key="2">
    <source>
        <dbReference type="Proteomes" id="UP001283361"/>
    </source>
</evidence>
<dbReference type="Proteomes" id="UP001283361">
    <property type="component" value="Unassembled WGS sequence"/>
</dbReference>
<evidence type="ECO:0000313" key="1">
    <source>
        <dbReference type="EMBL" id="KAK3785455.1"/>
    </source>
</evidence>
<dbReference type="EMBL" id="JAWDGP010002127">
    <property type="protein sequence ID" value="KAK3785455.1"/>
    <property type="molecule type" value="Genomic_DNA"/>
</dbReference>
<accession>A0AAE1ADB7</accession>
<organism evidence="1 2">
    <name type="scientific">Elysia crispata</name>
    <name type="common">lettuce slug</name>
    <dbReference type="NCBI Taxonomy" id="231223"/>
    <lineage>
        <taxon>Eukaryota</taxon>
        <taxon>Metazoa</taxon>
        <taxon>Spiralia</taxon>
        <taxon>Lophotrochozoa</taxon>
        <taxon>Mollusca</taxon>
        <taxon>Gastropoda</taxon>
        <taxon>Heterobranchia</taxon>
        <taxon>Euthyneura</taxon>
        <taxon>Panpulmonata</taxon>
        <taxon>Sacoglossa</taxon>
        <taxon>Placobranchoidea</taxon>
        <taxon>Plakobranchidae</taxon>
        <taxon>Elysia</taxon>
    </lineage>
</organism>
<dbReference type="AlphaFoldDB" id="A0AAE1ADB7"/>
<proteinExistence type="predicted"/>
<keyword evidence="2" id="KW-1185">Reference proteome</keyword>
<protein>
    <submittedName>
        <fullName evidence="1">Uncharacterized protein</fullName>
    </submittedName>
</protein>
<comment type="caution">
    <text evidence="1">The sequence shown here is derived from an EMBL/GenBank/DDBJ whole genome shotgun (WGS) entry which is preliminary data.</text>
</comment>
<sequence>MIRPQLTPAQRADFIHVYSGCIPHGRAIISIHGKEIHKPSVGLEASYFIQYLSMLGTDCCCCADPWVTRPNGMDMVGPRFLKACNLKGNFVSILAFARYGTHPKVYYHSGCESEIPCALRNGPVDLSLFSETGTRKTHREPPPMRRSTEISTSFAIRLDDNLDARRRLQFNPWVPFLASESEENEVKTAAA</sequence>
<name>A0AAE1ADB7_9GAST</name>
<reference evidence="1" key="1">
    <citation type="journal article" date="2023" name="G3 (Bethesda)">
        <title>A reference genome for the long-term kleptoplast-retaining sea slug Elysia crispata morphotype clarki.</title>
        <authorList>
            <person name="Eastman K.E."/>
            <person name="Pendleton A.L."/>
            <person name="Shaikh M.A."/>
            <person name="Suttiyut T."/>
            <person name="Ogas R."/>
            <person name="Tomko P."/>
            <person name="Gavelis G."/>
            <person name="Widhalm J.R."/>
            <person name="Wisecaver J.H."/>
        </authorList>
    </citation>
    <scope>NUCLEOTIDE SEQUENCE</scope>
    <source>
        <strain evidence="1">ECLA1</strain>
    </source>
</reference>